<reference evidence="2 3" key="1">
    <citation type="journal article" date="2014" name="Nat. Commun.">
        <title>Molecular traces of alternative social organization in a termite genome.</title>
        <authorList>
            <person name="Terrapon N."/>
            <person name="Li C."/>
            <person name="Robertson H.M."/>
            <person name="Ji L."/>
            <person name="Meng X."/>
            <person name="Booth W."/>
            <person name="Chen Z."/>
            <person name="Childers C.P."/>
            <person name="Glastad K.M."/>
            <person name="Gokhale K."/>
            <person name="Gowin J."/>
            <person name="Gronenberg W."/>
            <person name="Hermansen R.A."/>
            <person name="Hu H."/>
            <person name="Hunt B.G."/>
            <person name="Huylmans A.K."/>
            <person name="Khalil S.M."/>
            <person name="Mitchell R.D."/>
            <person name="Munoz-Torres M.C."/>
            <person name="Mustard J.A."/>
            <person name="Pan H."/>
            <person name="Reese J.T."/>
            <person name="Scharf M.E."/>
            <person name="Sun F."/>
            <person name="Vogel H."/>
            <person name="Xiao J."/>
            <person name="Yang W."/>
            <person name="Yang Z."/>
            <person name="Yang Z."/>
            <person name="Zhou J."/>
            <person name="Zhu J."/>
            <person name="Brent C.S."/>
            <person name="Elsik C.G."/>
            <person name="Goodisman M.A."/>
            <person name="Liberles D.A."/>
            <person name="Roe R.M."/>
            <person name="Vargo E.L."/>
            <person name="Vilcinskas A."/>
            <person name="Wang J."/>
            <person name="Bornberg-Bauer E."/>
            <person name="Korb J."/>
            <person name="Zhang G."/>
            <person name="Liebig J."/>
        </authorList>
    </citation>
    <scope>NUCLEOTIDE SEQUENCE [LARGE SCALE GENOMIC DNA]</scope>
    <source>
        <tissue evidence="2">Whole organism</tissue>
    </source>
</reference>
<evidence type="ECO:0000256" key="1">
    <source>
        <dbReference type="SAM" id="MobiDB-lite"/>
    </source>
</evidence>
<protein>
    <submittedName>
        <fullName evidence="2">Uncharacterized protein</fullName>
    </submittedName>
</protein>
<gene>
    <name evidence="2" type="ORF">L798_00742</name>
</gene>
<dbReference type="EMBL" id="KK853278">
    <property type="protein sequence ID" value="KDR09056.1"/>
    <property type="molecule type" value="Genomic_DNA"/>
</dbReference>
<keyword evidence="3" id="KW-1185">Reference proteome</keyword>
<dbReference type="InParanoid" id="A0A067QWN6"/>
<sequence length="125" mass="14706">MCHYAETTLADTAKEQENDHPTTQLTLHYQPTAKPRTRPCHCLLSVASFLQTVHFIRRVAFKPTDLRSQSLRVERPGRKDPFPNFTYTIFRTHPQIRQFTHKLQDNVNYGHQAMKQHSDIVFFIL</sequence>
<proteinExistence type="predicted"/>
<name>A0A067QWN6_ZOONE</name>
<accession>A0A067QWN6</accession>
<evidence type="ECO:0000313" key="2">
    <source>
        <dbReference type="EMBL" id="KDR09056.1"/>
    </source>
</evidence>
<dbReference type="AlphaFoldDB" id="A0A067QWN6"/>
<feature type="region of interest" description="Disordered" evidence="1">
    <location>
        <begin position="1"/>
        <end position="23"/>
    </location>
</feature>
<organism evidence="2 3">
    <name type="scientific">Zootermopsis nevadensis</name>
    <name type="common">Dampwood termite</name>
    <dbReference type="NCBI Taxonomy" id="136037"/>
    <lineage>
        <taxon>Eukaryota</taxon>
        <taxon>Metazoa</taxon>
        <taxon>Ecdysozoa</taxon>
        <taxon>Arthropoda</taxon>
        <taxon>Hexapoda</taxon>
        <taxon>Insecta</taxon>
        <taxon>Pterygota</taxon>
        <taxon>Neoptera</taxon>
        <taxon>Polyneoptera</taxon>
        <taxon>Dictyoptera</taxon>
        <taxon>Blattodea</taxon>
        <taxon>Blattoidea</taxon>
        <taxon>Termitoidae</taxon>
        <taxon>Termopsidae</taxon>
        <taxon>Zootermopsis</taxon>
    </lineage>
</organism>
<dbReference type="Proteomes" id="UP000027135">
    <property type="component" value="Unassembled WGS sequence"/>
</dbReference>
<evidence type="ECO:0000313" key="3">
    <source>
        <dbReference type="Proteomes" id="UP000027135"/>
    </source>
</evidence>